<dbReference type="VEuPathDB" id="TriTrypDB:ADEAN_000384900"/>
<keyword evidence="3" id="KW-0813">Transport</keyword>
<dbReference type="SMART" id="SM00320">
    <property type="entry name" value="WD40"/>
    <property type="match status" value="4"/>
</dbReference>
<dbReference type="GO" id="GO:0034198">
    <property type="term" value="P:cellular response to amino acid starvation"/>
    <property type="evidence" value="ECO:0007669"/>
    <property type="project" value="TreeGrafter"/>
</dbReference>
<evidence type="ECO:0000313" key="9">
    <source>
        <dbReference type="Proteomes" id="UP000515908"/>
    </source>
</evidence>
<dbReference type="InterPro" id="IPR036322">
    <property type="entry name" value="WD40_repeat_dom_sf"/>
</dbReference>
<organism evidence="8 9">
    <name type="scientific">Angomonas deanei</name>
    <dbReference type="NCBI Taxonomy" id="59799"/>
    <lineage>
        <taxon>Eukaryota</taxon>
        <taxon>Discoba</taxon>
        <taxon>Euglenozoa</taxon>
        <taxon>Kinetoplastea</taxon>
        <taxon>Metakinetoplastina</taxon>
        <taxon>Trypanosomatida</taxon>
        <taxon>Trypanosomatidae</taxon>
        <taxon>Strigomonadinae</taxon>
        <taxon>Angomonas</taxon>
    </lineage>
</organism>
<evidence type="ECO:0000256" key="6">
    <source>
        <dbReference type="ARBA" id="ARBA00022927"/>
    </source>
</evidence>
<evidence type="ECO:0000256" key="3">
    <source>
        <dbReference type="ARBA" id="ARBA00022448"/>
    </source>
</evidence>
<dbReference type="AlphaFoldDB" id="S9VLC7"/>
<comment type="subcellular location">
    <subcellularLocation>
        <location evidence="1">Nucleus envelope</location>
    </subcellularLocation>
</comment>
<proteinExistence type="inferred from homology"/>
<dbReference type="GO" id="GO:0035859">
    <property type="term" value="C:Seh1-associated complex"/>
    <property type="evidence" value="ECO:0007669"/>
    <property type="project" value="TreeGrafter"/>
</dbReference>
<dbReference type="Gene3D" id="2.130.10.10">
    <property type="entry name" value="YVTN repeat-like/Quinoprotein amine dehydrogenase"/>
    <property type="match status" value="1"/>
</dbReference>
<reference evidence="8 9" key="1">
    <citation type="submission" date="2020-08" db="EMBL/GenBank/DDBJ databases">
        <authorList>
            <person name="Newling K."/>
            <person name="Davey J."/>
            <person name="Forrester S."/>
        </authorList>
    </citation>
    <scope>NUCLEOTIDE SEQUENCE [LARGE SCALE GENOMIC DNA]</scope>
    <source>
        <strain evidence="9">Crithidia deanei Carvalho (ATCC PRA-265)</strain>
    </source>
</reference>
<sequence length="330" mass="36335">MATTLSTGHKTHVHHLALDPSCCLLASCSSDKTVRLFHRNLSPGTTGVWEPSCTISDHSGPVIRLAWCQHREHGPLLATVSADRWICVYRIIISKLEGSSSARAVRWTLVRGFEKDVITDVAFIPPQQYHVLLLSTASLDGSVRLYEVNQPAQFACICKMTPEVDFGAAKEEEGIRNTSDIGITSLSWFPGASETTMTLAVGGVSGRVSLYKYVKDSQVFSPITSFPTSVRCSSPVVQLTWAFPVGRMFQLLAVCSKTEIYIIRMNCISPSAHTGEFEFETFLFPRGASSASWSHSSTLLYLVSDDGEKKVTVLQMKDPTDHQTWAPVSR</sequence>
<dbReference type="Proteomes" id="UP000515908">
    <property type="component" value="Chromosome 06"/>
</dbReference>
<evidence type="ECO:0000256" key="5">
    <source>
        <dbReference type="ARBA" id="ARBA00022737"/>
    </source>
</evidence>
<dbReference type="InterPro" id="IPR015943">
    <property type="entry name" value="WD40/YVTN_repeat-like_dom_sf"/>
</dbReference>
<dbReference type="GO" id="GO:1904263">
    <property type="term" value="P:positive regulation of TORC1 signaling"/>
    <property type="evidence" value="ECO:0007669"/>
    <property type="project" value="TreeGrafter"/>
</dbReference>
<dbReference type="GO" id="GO:0005198">
    <property type="term" value="F:structural molecule activity"/>
    <property type="evidence" value="ECO:0007669"/>
    <property type="project" value="InterPro"/>
</dbReference>
<dbReference type="PANTHER" id="PTHR11024">
    <property type="entry name" value="NUCLEAR PORE COMPLEX PROTEIN SEC13 / SEH1 FAMILY MEMBER"/>
    <property type="match status" value="1"/>
</dbReference>
<dbReference type="PANTHER" id="PTHR11024:SF3">
    <property type="entry name" value="NUCLEOPORIN SEH1"/>
    <property type="match status" value="1"/>
</dbReference>
<keyword evidence="6" id="KW-0653">Protein transport</keyword>
<evidence type="ECO:0000313" key="8">
    <source>
        <dbReference type="EMBL" id="CAD2216387.1"/>
    </source>
</evidence>
<keyword evidence="5" id="KW-0677">Repeat</keyword>
<accession>S9VLC7</accession>
<dbReference type="GO" id="GO:0031080">
    <property type="term" value="C:nuclear pore outer ring"/>
    <property type="evidence" value="ECO:0007669"/>
    <property type="project" value="TreeGrafter"/>
</dbReference>
<evidence type="ECO:0000256" key="1">
    <source>
        <dbReference type="ARBA" id="ARBA00004259"/>
    </source>
</evidence>
<dbReference type="GO" id="GO:0015031">
    <property type="term" value="P:protein transport"/>
    <property type="evidence" value="ECO:0007669"/>
    <property type="project" value="UniProtKB-KW"/>
</dbReference>
<evidence type="ECO:0000256" key="4">
    <source>
        <dbReference type="ARBA" id="ARBA00022574"/>
    </source>
</evidence>
<keyword evidence="4" id="KW-0853">WD repeat</keyword>
<protein>
    <submittedName>
        <fullName evidence="8">WD domain, G-beta repeat, putative</fullName>
    </submittedName>
</protein>
<dbReference type="EMBL" id="LR877150">
    <property type="protein sequence ID" value="CAD2216387.1"/>
    <property type="molecule type" value="Genomic_DNA"/>
</dbReference>
<dbReference type="InterPro" id="IPR001680">
    <property type="entry name" value="WD40_rpt"/>
</dbReference>
<name>S9VLC7_9TRYP</name>
<evidence type="ECO:0000256" key="7">
    <source>
        <dbReference type="ARBA" id="ARBA00023242"/>
    </source>
</evidence>
<dbReference type="OrthoDB" id="364224at2759"/>
<dbReference type="Pfam" id="PF00400">
    <property type="entry name" value="WD40"/>
    <property type="match status" value="3"/>
</dbReference>
<dbReference type="SUPFAM" id="SSF50978">
    <property type="entry name" value="WD40 repeat-like"/>
    <property type="match status" value="1"/>
</dbReference>
<dbReference type="InterPro" id="IPR037363">
    <property type="entry name" value="Sec13/Seh1_fam"/>
</dbReference>
<keyword evidence="7" id="KW-0539">Nucleus</keyword>
<keyword evidence="9" id="KW-1185">Reference proteome</keyword>
<gene>
    <name evidence="8" type="ORF">ADEAN_000384900</name>
</gene>
<comment type="similarity">
    <text evidence="2">Belongs to the WD repeat SEC13 family.</text>
</comment>
<evidence type="ECO:0000256" key="2">
    <source>
        <dbReference type="ARBA" id="ARBA00010102"/>
    </source>
</evidence>